<sequence length="587" mass="65090">MNIDLARIWRDDCLQNHSVCKLGSPVNAPLPTRLLDVTNPDSPFLTETETFPSKIPYIALSYCWGPGKKFVTLQNNLDVHRRGIPSASLPLTFRDAIWVTKALGCQYIWIDALCVVQDDMTDMHREFSQMGNVYRHAELTVAAQGASSSHAGLFSKEMSETSPLALYPCTVQLTVITDDFEVSRQVTLAGTNNSTDHLAGRGWVLQEEVLSSRALVITSGQIGWECMQSSARETSPILQMRKIPLAFKTDAEAEKAVLGPNRPKSLGNVEAMRMRLYTPEKMMAATDSILSTRRRSNHFDAWYGTVETYSDKLLTNEVDTLRALTELKDGFVEGYGTTYLAGLWKEDLINGLGWYVGVNDARNVWSEEKRLRAAPSWSWASVGKVRIRFVPRLASEKPQTQILDAFCDPDDPIKNAGSGRMGGEWSMRLLGPLKKALLRCDASYSKWRINVRTYGGAATAEEKAKFGAVKTVPGVHPRFPALLIEPENPDNPTVLGEAVLDSSSFPSLLMTPDGRLPEAVIEVFCMPLRHHSAGLRDGGQSGHIMCLLLLPHRADSCSYLRIGLGFLQIADWFSSTNSEEDVDCEVI</sequence>
<organism evidence="2 3">
    <name type="scientific">Podospora didyma</name>
    <dbReference type="NCBI Taxonomy" id="330526"/>
    <lineage>
        <taxon>Eukaryota</taxon>
        <taxon>Fungi</taxon>
        <taxon>Dikarya</taxon>
        <taxon>Ascomycota</taxon>
        <taxon>Pezizomycotina</taxon>
        <taxon>Sordariomycetes</taxon>
        <taxon>Sordariomycetidae</taxon>
        <taxon>Sordariales</taxon>
        <taxon>Podosporaceae</taxon>
        <taxon>Podospora</taxon>
    </lineage>
</organism>
<dbReference type="PANTHER" id="PTHR33112">
    <property type="entry name" value="DOMAIN PROTEIN, PUTATIVE-RELATED"/>
    <property type="match status" value="1"/>
</dbReference>
<dbReference type="Proteomes" id="UP001285441">
    <property type="component" value="Unassembled WGS sequence"/>
</dbReference>
<gene>
    <name evidence="2" type="ORF">B0H63DRAFT_193282</name>
</gene>
<protein>
    <submittedName>
        <fullName evidence="2">Heterokaryon incompatibility protein-domain-containing protein</fullName>
    </submittedName>
</protein>
<keyword evidence="3" id="KW-1185">Reference proteome</keyword>
<reference evidence="2" key="2">
    <citation type="submission" date="2023-06" db="EMBL/GenBank/DDBJ databases">
        <authorList>
            <consortium name="Lawrence Berkeley National Laboratory"/>
            <person name="Haridas S."/>
            <person name="Hensen N."/>
            <person name="Bonometti L."/>
            <person name="Westerberg I."/>
            <person name="Brannstrom I.O."/>
            <person name="Guillou S."/>
            <person name="Cros-Aarteil S."/>
            <person name="Calhoun S."/>
            <person name="Kuo A."/>
            <person name="Mondo S."/>
            <person name="Pangilinan J."/>
            <person name="Riley R."/>
            <person name="LaButti K."/>
            <person name="Andreopoulos B."/>
            <person name="Lipzen A."/>
            <person name="Chen C."/>
            <person name="Yanf M."/>
            <person name="Daum C."/>
            <person name="Ng V."/>
            <person name="Clum A."/>
            <person name="Steindorff A."/>
            <person name="Ohm R."/>
            <person name="Martin F."/>
            <person name="Silar P."/>
            <person name="Natvig D."/>
            <person name="Lalanne C."/>
            <person name="Gautier V."/>
            <person name="Ament-velasquez S.L."/>
            <person name="Kruys A."/>
            <person name="Hutchinson M.I."/>
            <person name="Powell A.J."/>
            <person name="Barry K."/>
            <person name="Miller A.N."/>
            <person name="Grigoriev I.V."/>
            <person name="Debuchy R."/>
            <person name="Gladieux P."/>
            <person name="Thoren M.H."/>
            <person name="Johannesson H."/>
        </authorList>
    </citation>
    <scope>NUCLEOTIDE SEQUENCE</scope>
    <source>
        <strain evidence="2">CBS 232.78</strain>
    </source>
</reference>
<dbReference type="EMBL" id="JAULSW010000005">
    <property type="protein sequence ID" value="KAK3380824.1"/>
    <property type="molecule type" value="Genomic_DNA"/>
</dbReference>
<feature type="domain" description="Heterokaryon incompatibility" evidence="1">
    <location>
        <begin position="57"/>
        <end position="207"/>
    </location>
</feature>
<comment type="caution">
    <text evidence="2">The sequence shown here is derived from an EMBL/GenBank/DDBJ whole genome shotgun (WGS) entry which is preliminary data.</text>
</comment>
<dbReference type="InterPro" id="IPR010730">
    <property type="entry name" value="HET"/>
</dbReference>
<dbReference type="PANTHER" id="PTHR33112:SF16">
    <property type="entry name" value="HETEROKARYON INCOMPATIBILITY DOMAIN-CONTAINING PROTEIN"/>
    <property type="match status" value="1"/>
</dbReference>
<evidence type="ECO:0000313" key="2">
    <source>
        <dbReference type="EMBL" id="KAK3380824.1"/>
    </source>
</evidence>
<name>A0AAE0NG20_9PEZI</name>
<evidence type="ECO:0000313" key="3">
    <source>
        <dbReference type="Proteomes" id="UP001285441"/>
    </source>
</evidence>
<dbReference type="AlphaFoldDB" id="A0AAE0NG20"/>
<evidence type="ECO:0000259" key="1">
    <source>
        <dbReference type="Pfam" id="PF06985"/>
    </source>
</evidence>
<dbReference type="Pfam" id="PF06985">
    <property type="entry name" value="HET"/>
    <property type="match status" value="1"/>
</dbReference>
<proteinExistence type="predicted"/>
<accession>A0AAE0NG20</accession>
<reference evidence="2" key="1">
    <citation type="journal article" date="2023" name="Mol. Phylogenet. Evol.">
        <title>Genome-scale phylogeny and comparative genomics of the fungal order Sordariales.</title>
        <authorList>
            <person name="Hensen N."/>
            <person name="Bonometti L."/>
            <person name="Westerberg I."/>
            <person name="Brannstrom I.O."/>
            <person name="Guillou S."/>
            <person name="Cros-Aarteil S."/>
            <person name="Calhoun S."/>
            <person name="Haridas S."/>
            <person name="Kuo A."/>
            <person name="Mondo S."/>
            <person name="Pangilinan J."/>
            <person name="Riley R."/>
            <person name="LaButti K."/>
            <person name="Andreopoulos B."/>
            <person name="Lipzen A."/>
            <person name="Chen C."/>
            <person name="Yan M."/>
            <person name="Daum C."/>
            <person name="Ng V."/>
            <person name="Clum A."/>
            <person name="Steindorff A."/>
            <person name="Ohm R.A."/>
            <person name="Martin F."/>
            <person name="Silar P."/>
            <person name="Natvig D.O."/>
            <person name="Lalanne C."/>
            <person name="Gautier V."/>
            <person name="Ament-Velasquez S.L."/>
            <person name="Kruys A."/>
            <person name="Hutchinson M.I."/>
            <person name="Powell A.J."/>
            <person name="Barry K."/>
            <person name="Miller A.N."/>
            <person name="Grigoriev I.V."/>
            <person name="Debuchy R."/>
            <person name="Gladieux P."/>
            <person name="Hiltunen Thoren M."/>
            <person name="Johannesson H."/>
        </authorList>
    </citation>
    <scope>NUCLEOTIDE SEQUENCE</scope>
    <source>
        <strain evidence="2">CBS 232.78</strain>
    </source>
</reference>